<name>A0A9P0QIZ5_ACAOB</name>
<dbReference type="AlphaFoldDB" id="A0A9P0QIZ5"/>
<gene>
    <name evidence="1" type="ORF">ACAOBT_LOCUS38451</name>
</gene>
<comment type="caution">
    <text evidence="1">The sequence shown here is derived from an EMBL/GenBank/DDBJ whole genome shotgun (WGS) entry which is preliminary data.</text>
</comment>
<reference evidence="1" key="1">
    <citation type="submission" date="2022-03" db="EMBL/GenBank/DDBJ databases">
        <authorList>
            <person name="Sayadi A."/>
        </authorList>
    </citation>
    <scope>NUCLEOTIDE SEQUENCE</scope>
</reference>
<keyword evidence="2" id="KW-1185">Reference proteome</keyword>
<sequence length="68" mass="8192">MSDSEFSLNPRELVEVAKVASQKLLSAKYVFLYNIREKSNFIKNYILLPVNRDKCQNLFLSQKRYYYY</sequence>
<evidence type="ECO:0000313" key="1">
    <source>
        <dbReference type="EMBL" id="CAH2021302.1"/>
    </source>
</evidence>
<dbReference type="EMBL" id="CAKOFQ010012082">
    <property type="protein sequence ID" value="CAH2021302.1"/>
    <property type="molecule type" value="Genomic_DNA"/>
</dbReference>
<evidence type="ECO:0000313" key="2">
    <source>
        <dbReference type="Proteomes" id="UP001152888"/>
    </source>
</evidence>
<protein>
    <submittedName>
        <fullName evidence="1">Uncharacterized protein</fullName>
    </submittedName>
</protein>
<proteinExistence type="predicted"/>
<dbReference type="Proteomes" id="UP001152888">
    <property type="component" value="Unassembled WGS sequence"/>
</dbReference>
<accession>A0A9P0QIZ5</accession>
<organism evidence="1 2">
    <name type="scientific">Acanthoscelides obtectus</name>
    <name type="common">Bean weevil</name>
    <name type="synonym">Bruchus obtectus</name>
    <dbReference type="NCBI Taxonomy" id="200917"/>
    <lineage>
        <taxon>Eukaryota</taxon>
        <taxon>Metazoa</taxon>
        <taxon>Ecdysozoa</taxon>
        <taxon>Arthropoda</taxon>
        <taxon>Hexapoda</taxon>
        <taxon>Insecta</taxon>
        <taxon>Pterygota</taxon>
        <taxon>Neoptera</taxon>
        <taxon>Endopterygota</taxon>
        <taxon>Coleoptera</taxon>
        <taxon>Polyphaga</taxon>
        <taxon>Cucujiformia</taxon>
        <taxon>Chrysomeloidea</taxon>
        <taxon>Chrysomelidae</taxon>
        <taxon>Bruchinae</taxon>
        <taxon>Bruchini</taxon>
        <taxon>Acanthoscelides</taxon>
    </lineage>
</organism>